<dbReference type="AlphaFoldDB" id="A0A9Q0WJL0"/>
<dbReference type="PANTHER" id="PTHR45339">
    <property type="entry name" value="HYBRID SIGNAL TRANSDUCTION HISTIDINE KINASE J"/>
    <property type="match status" value="1"/>
</dbReference>
<dbReference type="PANTHER" id="PTHR45339:SF5">
    <property type="entry name" value="HISTIDINE KINASE"/>
    <property type="match status" value="1"/>
</dbReference>
<sequence length="93" mass="10713">MSWLLKILHDITLFVFAWVGSRCQLIMNGFEATRLIRMEEEQYGGVHVPIIALTAHAMPEQARKVYDAGMDFHLTKPLEEKKMLEVILSIVIE</sequence>
<keyword evidence="5" id="KW-0808">Transferase</keyword>
<evidence type="ECO:0000259" key="4">
    <source>
        <dbReference type="PROSITE" id="PS50110"/>
    </source>
</evidence>
<dbReference type="PROSITE" id="PS50110">
    <property type="entry name" value="RESPONSE_REGULATORY"/>
    <property type="match status" value="1"/>
</dbReference>
<dbReference type="GO" id="GO:0000160">
    <property type="term" value="P:phosphorelay signal transduction system"/>
    <property type="evidence" value="ECO:0007669"/>
    <property type="project" value="InterPro"/>
</dbReference>
<dbReference type="Gene3D" id="3.40.50.2300">
    <property type="match status" value="1"/>
</dbReference>
<evidence type="ECO:0000313" key="5">
    <source>
        <dbReference type="EMBL" id="KAJ6768349.1"/>
    </source>
</evidence>
<reference evidence="5" key="1">
    <citation type="submission" date="2022-11" db="EMBL/GenBank/DDBJ databases">
        <authorList>
            <person name="Hyden B.L."/>
            <person name="Feng K."/>
            <person name="Yates T."/>
            <person name="Jawdy S."/>
            <person name="Smart L.B."/>
            <person name="Muchero W."/>
        </authorList>
    </citation>
    <scope>NUCLEOTIDE SEQUENCE</scope>
    <source>
        <tissue evidence="5">Shoot tip</tissue>
    </source>
</reference>
<comment type="caution">
    <text evidence="5">The sequence shown here is derived from an EMBL/GenBank/DDBJ whole genome shotgun (WGS) entry which is preliminary data.</text>
</comment>
<dbReference type="Pfam" id="PF00072">
    <property type="entry name" value="Response_reg"/>
    <property type="match status" value="1"/>
</dbReference>
<dbReference type="InterPro" id="IPR001789">
    <property type="entry name" value="Sig_transdc_resp-reg_receiver"/>
</dbReference>
<keyword evidence="1" id="KW-0597">Phosphoprotein</keyword>
<dbReference type="CDD" id="cd17546">
    <property type="entry name" value="REC_hyHK_CKI1_RcsC-like"/>
    <property type="match status" value="1"/>
</dbReference>
<accession>A0A9Q0WJL0</accession>
<dbReference type="EMBL" id="JAPFFM010000003">
    <property type="protein sequence ID" value="KAJ6768349.1"/>
    <property type="molecule type" value="Genomic_DNA"/>
</dbReference>
<keyword evidence="5" id="KW-0418">Kinase</keyword>
<reference evidence="5" key="2">
    <citation type="journal article" date="2023" name="Int. J. Mol. Sci.">
        <title>De Novo Assembly and Annotation of 11 Diverse Shrub Willow (Salix) Genomes Reveals Novel Gene Organization in Sex-Linked Regions.</title>
        <authorList>
            <person name="Hyden B."/>
            <person name="Feng K."/>
            <person name="Yates T.B."/>
            <person name="Jawdy S."/>
            <person name="Cereghino C."/>
            <person name="Smart L.B."/>
            <person name="Muchero W."/>
        </authorList>
    </citation>
    <scope>NUCLEOTIDE SEQUENCE</scope>
    <source>
        <tissue evidence="5">Shoot tip</tissue>
    </source>
</reference>
<keyword evidence="6" id="KW-1185">Reference proteome</keyword>
<proteinExistence type="predicted"/>
<dbReference type="Proteomes" id="UP001151752">
    <property type="component" value="Chromosome 8"/>
</dbReference>
<protein>
    <submittedName>
        <fullName evidence="5">HISTIDINE KINASE CKI1-LIKE</fullName>
    </submittedName>
</protein>
<keyword evidence="3" id="KW-0732">Signal</keyword>
<evidence type="ECO:0000313" key="6">
    <source>
        <dbReference type="Proteomes" id="UP001151752"/>
    </source>
</evidence>
<gene>
    <name evidence="5" type="ORF">OIU74_022087</name>
</gene>
<name>A0A9Q0WJL0_9ROSI</name>
<dbReference type="GO" id="GO:0016301">
    <property type="term" value="F:kinase activity"/>
    <property type="evidence" value="ECO:0007669"/>
    <property type="project" value="UniProtKB-KW"/>
</dbReference>
<feature type="domain" description="Response regulatory" evidence="4">
    <location>
        <begin position="1"/>
        <end position="91"/>
    </location>
</feature>
<evidence type="ECO:0000256" key="2">
    <source>
        <dbReference type="PROSITE-ProRule" id="PRU00169"/>
    </source>
</evidence>
<feature type="signal peptide" evidence="3">
    <location>
        <begin position="1"/>
        <end position="23"/>
    </location>
</feature>
<feature type="chain" id="PRO_5040147597" evidence="3">
    <location>
        <begin position="24"/>
        <end position="93"/>
    </location>
</feature>
<evidence type="ECO:0000256" key="1">
    <source>
        <dbReference type="ARBA" id="ARBA00022553"/>
    </source>
</evidence>
<evidence type="ECO:0000256" key="3">
    <source>
        <dbReference type="SAM" id="SignalP"/>
    </source>
</evidence>
<organism evidence="5 6">
    <name type="scientific">Salix koriyanagi</name>
    <dbReference type="NCBI Taxonomy" id="2511006"/>
    <lineage>
        <taxon>Eukaryota</taxon>
        <taxon>Viridiplantae</taxon>
        <taxon>Streptophyta</taxon>
        <taxon>Embryophyta</taxon>
        <taxon>Tracheophyta</taxon>
        <taxon>Spermatophyta</taxon>
        <taxon>Magnoliopsida</taxon>
        <taxon>eudicotyledons</taxon>
        <taxon>Gunneridae</taxon>
        <taxon>Pentapetalae</taxon>
        <taxon>rosids</taxon>
        <taxon>fabids</taxon>
        <taxon>Malpighiales</taxon>
        <taxon>Salicaceae</taxon>
        <taxon>Saliceae</taxon>
        <taxon>Salix</taxon>
    </lineage>
</organism>
<dbReference type="SUPFAM" id="SSF52172">
    <property type="entry name" value="CheY-like"/>
    <property type="match status" value="1"/>
</dbReference>
<dbReference type="InterPro" id="IPR011006">
    <property type="entry name" value="CheY-like_superfamily"/>
</dbReference>
<comment type="caution">
    <text evidence="2">Lacks conserved residue(s) required for the propagation of feature annotation.</text>
</comment>